<accession>A0ABN7VIK3</accession>
<dbReference type="EMBL" id="CAJVQB010015839">
    <property type="protein sequence ID" value="CAG8776907.1"/>
    <property type="molecule type" value="Genomic_DNA"/>
</dbReference>
<evidence type="ECO:0000313" key="3">
    <source>
        <dbReference type="Proteomes" id="UP000789901"/>
    </source>
</evidence>
<dbReference type="Gene3D" id="1.25.40.10">
    <property type="entry name" value="Tetratricopeptide repeat domain"/>
    <property type="match status" value="1"/>
</dbReference>
<name>A0ABN7VIK3_GIGMA</name>
<dbReference type="InterPro" id="IPR002885">
    <property type="entry name" value="PPR_rpt"/>
</dbReference>
<evidence type="ECO:0000313" key="2">
    <source>
        <dbReference type="EMBL" id="CAG8776907.1"/>
    </source>
</evidence>
<organism evidence="2 3">
    <name type="scientific">Gigaspora margarita</name>
    <dbReference type="NCBI Taxonomy" id="4874"/>
    <lineage>
        <taxon>Eukaryota</taxon>
        <taxon>Fungi</taxon>
        <taxon>Fungi incertae sedis</taxon>
        <taxon>Mucoromycota</taxon>
        <taxon>Glomeromycotina</taxon>
        <taxon>Glomeromycetes</taxon>
        <taxon>Diversisporales</taxon>
        <taxon>Gigasporaceae</taxon>
        <taxon>Gigaspora</taxon>
    </lineage>
</organism>
<dbReference type="Pfam" id="PF13812">
    <property type="entry name" value="PPR_3"/>
    <property type="match status" value="1"/>
</dbReference>
<gene>
    <name evidence="2" type="ORF">GMARGA_LOCUS19193</name>
</gene>
<dbReference type="InterPro" id="IPR011990">
    <property type="entry name" value="TPR-like_helical_dom_sf"/>
</dbReference>
<sequence>AQVEDMWQNLESTYPSIKFQVPKFEIIDKKNKSPFLDFFTDYSFLEEIPKQYNKYREGRKTVELILDLNEIEDFYINLFGVPFSLNIQNIKNGLYTIGVTIPCRIFTRRLGTLQMVDKANGRYFIPKVLPELLPEQEEDICQAVFKQMYNILGDSRLMSPEECLSKRQLSYSWGFPYRMLEAQDTLTYFNGMLINGCQNKKFDPMSGCTIGMSSAHSIPLAIFEQHSRQFVYHNKVLQILINHGCHSIAQEILREMTENLGLSPNINTYRIIIQLAAEKQDTEEIEKIFNEMKKLGYVINQKMAIKAWTQLTGLPADDFFKFNKVIAYGDDNVLNSNVFNDKWYHETICDYFAKKGVNLRLEGKNDSLEGVEFLSKVYSISEKQLDEVKHFVSDYQLITHM</sequence>
<dbReference type="PROSITE" id="PS51375">
    <property type="entry name" value="PPR"/>
    <property type="match status" value="1"/>
</dbReference>
<dbReference type="NCBIfam" id="TIGR00756">
    <property type="entry name" value="PPR"/>
    <property type="match status" value="1"/>
</dbReference>
<dbReference type="SUPFAM" id="SSF56672">
    <property type="entry name" value="DNA/RNA polymerases"/>
    <property type="match status" value="1"/>
</dbReference>
<dbReference type="InterPro" id="IPR043502">
    <property type="entry name" value="DNA/RNA_pol_sf"/>
</dbReference>
<reference evidence="2 3" key="1">
    <citation type="submission" date="2021-06" db="EMBL/GenBank/DDBJ databases">
        <authorList>
            <person name="Kallberg Y."/>
            <person name="Tangrot J."/>
            <person name="Rosling A."/>
        </authorList>
    </citation>
    <scope>NUCLEOTIDE SEQUENCE [LARGE SCALE GENOMIC DNA]</scope>
    <source>
        <strain evidence="2 3">120-4 pot B 10/14</strain>
    </source>
</reference>
<comment type="caution">
    <text evidence="2">The sequence shown here is derived from an EMBL/GenBank/DDBJ whole genome shotgun (WGS) entry which is preliminary data.</text>
</comment>
<feature type="repeat" description="PPR" evidence="1">
    <location>
        <begin position="265"/>
        <end position="299"/>
    </location>
</feature>
<evidence type="ECO:0000256" key="1">
    <source>
        <dbReference type="PROSITE-ProRule" id="PRU00708"/>
    </source>
</evidence>
<keyword evidence="3" id="KW-1185">Reference proteome</keyword>
<dbReference type="Proteomes" id="UP000789901">
    <property type="component" value="Unassembled WGS sequence"/>
</dbReference>
<proteinExistence type="predicted"/>
<protein>
    <submittedName>
        <fullName evidence="2">6571_t:CDS:1</fullName>
    </submittedName>
</protein>
<feature type="non-terminal residue" evidence="2">
    <location>
        <position position="1"/>
    </location>
</feature>